<keyword evidence="2" id="KW-1185">Reference proteome</keyword>
<reference evidence="1 2" key="1">
    <citation type="submission" date="2019-02" db="EMBL/GenBank/DDBJ databases">
        <title>Aquabacterium sp. strain KMB7.</title>
        <authorList>
            <person name="Chen W.-M."/>
        </authorList>
    </citation>
    <scope>NUCLEOTIDE SEQUENCE [LARGE SCALE GENOMIC DNA]</scope>
    <source>
        <strain evidence="1 2">KMB7</strain>
    </source>
</reference>
<dbReference type="RefSeq" id="WP_130969112.1">
    <property type="nucleotide sequence ID" value="NZ_SIXI01000007.1"/>
</dbReference>
<protein>
    <submittedName>
        <fullName evidence="1">Uncharacterized protein</fullName>
    </submittedName>
</protein>
<evidence type="ECO:0000313" key="2">
    <source>
        <dbReference type="Proteomes" id="UP000292120"/>
    </source>
</evidence>
<dbReference type="EMBL" id="SIXI01000007">
    <property type="protein sequence ID" value="TBO28417.1"/>
    <property type="molecule type" value="Genomic_DNA"/>
</dbReference>
<proteinExistence type="predicted"/>
<organism evidence="1 2">
    <name type="scientific">Aquabacterium lacunae</name>
    <dbReference type="NCBI Taxonomy" id="2528630"/>
    <lineage>
        <taxon>Bacteria</taxon>
        <taxon>Pseudomonadati</taxon>
        <taxon>Pseudomonadota</taxon>
        <taxon>Betaproteobacteria</taxon>
        <taxon>Burkholderiales</taxon>
        <taxon>Aquabacterium</taxon>
    </lineage>
</organism>
<comment type="caution">
    <text evidence="1">The sequence shown here is derived from an EMBL/GenBank/DDBJ whole genome shotgun (WGS) entry which is preliminary data.</text>
</comment>
<dbReference type="Proteomes" id="UP000292120">
    <property type="component" value="Unassembled WGS sequence"/>
</dbReference>
<dbReference type="OrthoDB" id="9155406at2"/>
<accession>A0A4V2JFD8</accession>
<sequence>MHRNSHGDRVLNAHVIEVLPQVGLAWVLAEDQHEWALSGNLPGLNLQVLQPGQQLRLTLRTQHGMELPTGCH</sequence>
<name>A0A4V2JFD8_9BURK</name>
<gene>
    <name evidence="1" type="ORF">EYS42_15555</name>
</gene>
<evidence type="ECO:0000313" key="1">
    <source>
        <dbReference type="EMBL" id="TBO28417.1"/>
    </source>
</evidence>
<dbReference type="AlphaFoldDB" id="A0A4V2JFD8"/>